<keyword evidence="3" id="KW-1185">Reference proteome</keyword>
<evidence type="ECO:0000313" key="3">
    <source>
        <dbReference type="Proteomes" id="UP000218887"/>
    </source>
</evidence>
<dbReference type="AlphaFoldDB" id="A0A2A2IGF2"/>
<dbReference type="PANTHER" id="PTHR12697">
    <property type="entry name" value="PBS LYASE HEAT-LIKE PROTEIN"/>
    <property type="match status" value="1"/>
</dbReference>
<dbReference type="InterPro" id="IPR016024">
    <property type="entry name" value="ARM-type_fold"/>
</dbReference>
<dbReference type="Pfam" id="PF08712">
    <property type="entry name" value="Nfu_N"/>
    <property type="match status" value="1"/>
</dbReference>
<gene>
    <name evidence="2" type="ORF">CIL05_04905</name>
</gene>
<dbReference type="OrthoDB" id="420201at2"/>
<dbReference type="SMART" id="SM00567">
    <property type="entry name" value="EZ_HEAT"/>
    <property type="match status" value="3"/>
</dbReference>
<dbReference type="Proteomes" id="UP000218887">
    <property type="component" value="Unassembled WGS sequence"/>
</dbReference>
<reference evidence="2 3" key="1">
    <citation type="submission" date="2017-08" db="EMBL/GenBank/DDBJ databases">
        <title>Virgibacillus indicus sp. nov. and Virgibacillus profoundi sp. nov, two moderately halophilic bacteria isolated from marine sediment by using the Microfluidic Streak Plate.</title>
        <authorList>
            <person name="Xu B."/>
            <person name="Hu B."/>
            <person name="Wang J."/>
            <person name="Zhu Y."/>
            <person name="Huang L."/>
            <person name="Du W."/>
            <person name="Huang Y."/>
        </authorList>
    </citation>
    <scope>NUCLEOTIDE SEQUENCE [LARGE SCALE GENOMIC DNA]</scope>
    <source>
        <strain evidence="2 3">IO3-P3-H5</strain>
    </source>
</reference>
<dbReference type="SUPFAM" id="SSF110836">
    <property type="entry name" value="Hypothetical protein SAV1430"/>
    <property type="match status" value="1"/>
</dbReference>
<dbReference type="InterPro" id="IPR014824">
    <property type="entry name" value="Nfu/NifU_N"/>
</dbReference>
<accession>A0A2A2IGF2</accession>
<feature type="domain" description="Scaffold protein Nfu/NifU N-terminal" evidence="1">
    <location>
        <begin position="4"/>
        <end position="91"/>
    </location>
</feature>
<dbReference type="InterPro" id="IPR025989">
    <property type="entry name" value="Virulence_F_dom"/>
</dbReference>
<dbReference type="Pfam" id="PF13646">
    <property type="entry name" value="HEAT_2"/>
    <property type="match status" value="1"/>
</dbReference>
<dbReference type="PANTHER" id="PTHR12697:SF37">
    <property type="entry name" value="CONSERVED VIRULENCE FACTOR C"/>
    <property type="match status" value="1"/>
</dbReference>
<dbReference type="EMBL" id="NPOA01000003">
    <property type="protein sequence ID" value="PAV30448.1"/>
    <property type="molecule type" value="Genomic_DNA"/>
</dbReference>
<dbReference type="Gene3D" id="3.30.1370.70">
    <property type="entry name" value="Scaffold protein Nfu/NifU, N-terminal domain"/>
    <property type="match status" value="1"/>
</dbReference>
<protein>
    <submittedName>
        <fullName evidence="2">Virulence factor</fullName>
    </submittedName>
</protein>
<evidence type="ECO:0000259" key="1">
    <source>
        <dbReference type="SMART" id="SM00932"/>
    </source>
</evidence>
<dbReference type="InterPro" id="IPR004155">
    <property type="entry name" value="PBS_lyase_HEAT"/>
</dbReference>
<dbReference type="GO" id="GO:0016491">
    <property type="term" value="F:oxidoreductase activity"/>
    <property type="evidence" value="ECO:0007669"/>
    <property type="project" value="TreeGrafter"/>
</dbReference>
<organism evidence="2 3">
    <name type="scientific">Virgibacillus profundi</name>
    <dbReference type="NCBI Taxonomy" id="2024555"/>
    <lineage>
        <taxon>Bacteria</taxon>
        <taxon>Bacillati</taxon>
        <taxon>Bacillota</taxon>
        <taxon>Bacilli</taxon>
        <taxon>Bacillales</taxon>
        <taxon>Bacillaceae</taxon>
        <taxon>Virgibacillus</taxon>
    </lineage>
</organism>
<evidence type="ECO:0000313" key="2">
    <source>
        <dbReference type="EMBL" id="PAV30448.1"/>
    </source>
</evidence>
<comment type="caution">
    <text evidence="2">The sequence shown here is derived from an EMBL/GenBank/DDBJ whole genome shotgun (WGS) entry which is preliminary data.</text>
</comment>
<proteinExistence type="predicted"/>
<dbReference type="InterPro" id="IPR011989">
    <property type="entry name" value="ARM-like"/>
</dbReference>
<dbReference type="SUPFAM" id="SSF48371">
    <property type="entry name" value="ARM repeat"/>
    <property type="match status" value="1"/>
</dbReference>
<dbReference type="Gene3D" id="1.25.10.10">
    <property type="entry name" value="Leucine-rich Repeat Variant"/>
    <property type="match status" value="1"/>
</dbReference>
<dbReference type="RefSeq" id="WP_095654414.1">
    <property type="nucleotide sequence ID" value="NZ_NPOA01000003.1"/>
</dbReference>
<dbReference type="Pfam" id="PF13769">
    <property type="entry name" value="Virulence_fact"/>
    <property type="match status" value="1"/>
</dbReference>
<dbReference type="SMART" id="SM00932">
    <property type="entry name" value="Nfu_N"/>
    <property type="match status" value="1"/>
</dbReference>
<sequence>MKIVSIEPTPSPYSMKINVDEQLADGITENYKLKDNLDSAPEYIKELFEINGVKGLYRVIDFIALERNARVPWEEILPEVKNVLGSSVETTDLFSGENTDMEDAFGEVKVFIQIFRNIPTQVKLQEGDNEERFGLPERFMTSVMEASSASDNYLMERKWVEQSPRYGEVEEIGQDVVEELAATYDSERLSDLVKLAFSNEPVEEKRKGKKVTLDMLDQPNWKDRYAALDRMDPTEADFPVLDKALDDEKASIRRLATAYLGVIEEPETLPYLYKALKDKAVNVRRTAGDCLSDLGFKEAMPEMIHTLSDKNRLVRWRAAMFLYEIGDETAIPALQQAMDDPEFEVRMQVKMALARIEGGKKAEGSIWHQMTQAAKQK</sequence>
<name>A0A2A2IGF2_9BACI</name>
<dbReference type="InterPro" id="IPR036498">
    <property type="entry name" value="Nfu/NifU_N_sf"/>
</dbReference>